<dbReference type="OrthoDB" id="1450934at2"/>
<protein>
    <submittedName>
        <fullName evidence="1">Uncharacterized protein</fullName>
    </submittedName>
</protein>
<proteinExistence type="predicted"/>
<dbReference type="RefSeq" id="WP_128501369.1">
    <property type="nucleotide sequence ID" value="NZ_CP035107.1"/>
</dbReference>
<dbReference type="PROSITE" id="PS51257">
    <property type="entry name" value="PROKAR_LIPOPROTEIN"/>
    <property type="match status" value="1"/>
</dbReference>
<dbReference type="EMBL" id="CP035107">
    <property type="protein sequence ID" value="QAR30904.1"/>
    <property type="molecule type" value="Genomic_DNA"/>
</dbReference>
<dbReference type="Proteomes" id="UP000287701">
    <property type="component" value="Chromosome"/>
</dbReference>
<evidence type="ECO:0000313" key="2">
    <source>
        <dbReference type="Proteomes" id="UP000287701"/>
    </source>
</evidence>
<accession>A0A410JS03</accession>
<sequence length="168" mass="19717">MKKIVFFIFLSVLIFSCKNSDDDNHFDVNLLKNKTWIVQKELSNKVWNDTLIFNANHTSILKTKLIDGLWNNTDVQISSHWELKENQIIFSDLKVNLVSSKSPWIKEDVEWEKAVFGGIMYGKSDEIEAKEKPTFTKKNKDIWYIQKLTKNQLVVQDDNRQITTYTAL</sequence>
<reference evidence="1 2" key="1">
    <citation type="submission" date="2019-01" db="EMBL/GenBank/DDBJ databases">
        <title>Whole Genome of Ornithobacterium rhinotracheale FARPER-174b.</title>
        <authorList>
            <person name="Tataje-Lavanda L.A."/>
            <person name="Montalvan A."/>
            <person name="Montesinos R."/>
            <person name="Zimic M."/>
            <person name="Fernandez-Sanchez M."/>
            <person name="Fernandez-Diaz M."/>
        </authorList>
    </citation>
    <scope>NUCLEOTIDE SEQUENCE [LARGE SCALE GENOMIC DNA]</scope>
    <source>
        <strain evidence="1 2">FARPER-174b</strain>
    </source>
</reference>
<evidence type="ECO:0000313" key="1">
    <source>
        <dbReference type="EMBL" id="QAR30904.1"/>
    </source>
</evidence>
<name>A0A410JS03_ORNRH</name>
<organism evidence="1 2">
    <name type="scientific">Ornithobacterium rhinotracheale</name>
    <dbReference type="NCBI Taxonomy" id="28251"/>
    <lineage>
        <taxon>Bacteria</taxon>
        <taxon>Pseudomonadati</taxon>
        <taxon>Bacteroidota</taxon>
        <taxon>Flavobacteriia</taxon>
        <taxon>Flavobacteriales</taxon>
        <taxon>Weeksellaceae</taxon>
        <taxon>Ornithobacterium</taxon>
    </lineage>
</organism>
<dbReference type="AlphaFoldDB" id="A0A410JS03"/>
<gene>
    <name evidence="1" type="ORF">EQP59_05935</name>
</gene>